<dbReference type="Gene3D" id="3.40.50.720">
    <property type="entry name" value="NAD(P)-binding Rossmann-like Domain"/>
    <property type="match status" value="1"/>
</dbReference>
<dbReference type="PANTHER" id="PTHR43318">
    <property type="entry name" value="UDP-N-ACETYLGLUCOSAMINE 4,6-DEHYDRATASE"/>
    <property type="match status" value="1"/>
</dbReference>
<keyword evidence="4" id="KW-1185">Reference proteome</keyword>
<dbReference type="OrthoDB" id="331544at2759"/>
<dbReference type="Gramene" id="KMS65143">
    <property type="protein sequence ID" value="KMS65143"/>
    <property type="gene ID" value="BVRB_038990"/>
</dbReference>
<evidence type="ECO:0000313" key="4">
    <source>
        <dbReference type="Proteomes" id="UP000035740"/>
    </source>
</evidence>
<comment type="similarity">
    <text evidence="1">Belongs to the polysaccharide synthase family.</text>
</comment>
<organism evidence="3 4">
    <name type="scientific">Beta vulgaris subsp. vulgaris</name>
    <name type="common">Beet</name>
    <dbReference type="NCBI Taxonomy" id="3555"/>
    <lineage>
        <taxon>Eukaryota</taxon>
        <taxon>Viridiplantae</taxon>
        <taxon>Streptophyta</taxon>
        <taxon>Embryophyta</taxon>
        <taxon>Tracheophyta</taxon>
        <taxon>Spermatophyta</taxon>
        <taxon>Magnoliopsida</taxon>
        <taxon>eudicotyledons</taxon>
        <taxon>Gunneridae</taxon>
        <taxon>Pentapetalae</taxon>
        <taxon>Caryophyllales</taxon>
        <taxon>Chenopodiaceae</taxon>
        <taxon>Betoideae</taxon>
        <taxon>Beta</taxon>
    </lineage>
</organism>
<dbReference type="EMBL" id="KQ113905">
    <property type="protein sequence ID" value="KMS65143.1"/>
    <property type="molecule type" value="Genomic_DNA"/>
</dbReference>
<accession>A0A0J7YPQ5</accession>
<dbReference type="InterPro" id="IPR051203">
    <property type="entry name" value="Polysaccharide_Synthase-Rel"/>
</dbReference>
<proteinExistence type="inferred from homology"/>
<sequence length="198" mass="21660">ALAEEAVAHGVETFVFISTDKAVNPTNVMGASKRLAELVLRQLHVSGKAGKTRFMAVRFGSVLGSSGSVVPIFKRQIAQGGPITVTHPEVTRYFMTIPEAVGLVLQASVIGQGGEIFVLDMGSPVKIVDLARQMIQLSGLQPDVDIEIKFTGLKPGEKLYEELQHHTETHKPTQHPRIQMFVVDERNLQAVHQELVEC</sequence>
<gene>
    <name evidence="3" type="ORF">BVRB_038990</name>
</gene>
<dbReference type="Pfam" id="PF02719">
    <property type="entry name" value="Polysacc_synt_2"/>
    <property type="match status" value="1"/>
</dbReference>
<name>A0A0J7YPQ5_BETVV</name>
<dbReference type="SUPFAM" id="SSF51735">
    <property type="entry name" value="NAD(P)-binding Rossmann-fold domains"/>
    <property type="match status" value="1"/>
</dbReference>
<reference evidence="3 4" key="1">
    <citation type="journal article" date="2014" name="Nature">
        <title>The genome of the recently domesticated crop plant sugar beet (Beta vulgaris).</title>
        <authorList>
            <person name="Dohm J.C."/>
            <person name="Minoche A.E."/>
            <person name="Holtgrawe D."/>
            <person name="Capella-Gutierrez S."/>
            <person name="Zakrzewski F."/>
            <person name="Tafer H."/>
            <person name="Rupp O."/>
            <person name="Sorensen T.R."/>
            <person name="Stracke R."/>
            <person name="Reinhardt R."/>
            <person name="Goesmann A."/>
            <person name="Kraft T."/>
            <person name="Schulz B."/>
            <person name="Stadler P.F."/>
            <person name="Schmidt T."/>
            <person name="Gabaldon T."/>
            <person name="Lehrach H."/>
            <person name="Weisshaar B."/>
            <person name="Himmelbauer H."/>
        </authorList>
    </citation>
    <scope>NUCLEOTIDE SEQUENCE [LARGE SCALE GENOMIC DNA]</scope>
    <source>
        <tissue evidence="3">Taproot</tissue>
    </source>
</reference>
<evidence type="ECO:0000313" key="3">
    <source>
        <dbReference type="EMBL" id="KMS65143.1"/>
    </source>
</evidence>
<dbReference type="InterPro" id="IPR036291">
    <property type="entry name" value="NAD(P)-bd_dom_sf"/>
</dbReference>
<dbReference type="AlphaFoldDB" id="A0A0J7YPQ5"/>
<feature type="non-terminal residue" evidence="3">
    <location>
        <position position="198"/>
    </location>
</feature>
<evidence type="ECO:0000259" key="2">
    <source>
        <dbReference type="Pfam" id="PF02719"/>
    </source>
</evidence>
<feature type="non-terminal residue" evidence="3">
    <location>
        <position position="1"/>
    </location>
</feature>
<dbReference type="Proteomes" id="UP000035740">
    <property type="component" value="Unassembled WGS sequence"/>
</dbReference>
<protein>
    <recommendedName>
        <fullName evidence="2">Polysaccharide biosynthesis protein CapD-like domain-containing protein</fullName>
    </recommendedName>
</protein>
<dbReference type="InterPro" id="IPR003869">
    <property type="entry name" value="Polysac_CapD-like"/>
</dbReference>
<evidence type="ECO:0000256" key="1">
    <source>
        <dbReference type="ARBA" id="ARBA00007430"/>
    </source>
</evidence>
<feature type="domain" description="Polysaccharide biosynthesis protein CapD-like" evidence="2">
    <location>
        <begin position="2"/>
        <end position="180"/>
    </location>
</feature>
<dbReference type="PANTHER" id="PTHR43318:SF1">
    <property type="entry name" value="POLYSACCHARIDE BIOSYNTHESIS PROTEIN EPSC-RELATED"/>
    <property type="match status" value="1"/>
</dbReference>